<keyword evidence="1" id="KW-0472">Membrane</keyword>
<evidence type="ECO:0000313" key="2">
    <source>
        <dbReference type="EMBL" id="SDE09817.1"/>
    </source>
</evidence>
<proteinExistence type="predicted"/>
<dbReference type="RefSeq" id="WP_176884908.1">
    <property type="nucleotide sequence ID" value="NZ_FNAN01000003.1"/>
</dbReference>
<reference evidence="3" key="1">
    <citation type="submission" date="2016-10" db="EMBL/GenBank/DDBJ databases">
        <authorList>
            <person name="Varghese N."/>
            <person name="Submissions S."/>
        </authorList>
    </citation>
    <scope>NUCLEOTIDE SEQUENCE [LARGE SCALE GENOMIC DNA]</scope>
    <source>
        <strain evidence="3">DSM 25329</strain>
    </source>
</reference>
<protein>
    <submittedName>
        <fullName evidence="2">Uncharacterized protein</fullName>
    </submittedName>
</protein>
<keyword evidence="1" id="KW-0812">Transmembrane</keyword>
<sequence>MDIIIFLKAIGNLLFAVILLLAVAFSSAFSVLTYMFRGSRPSVAGIKSFVRKKYTSR</sequence>
<dbReference type="Proteomes" id="UP000198748">
    <property type="component" value="Unassembled WGS sequence"/>
</dbReference>
<keyword evidence="1" id="KW-1133">Transmembrane helix</keyword>
<feature type="transmembrane region" description="Helical" evidence="1">
    <location>
        <begin position="12"/>
        <end position="36"/>
    </location>
</feature>
<dbReference type="AlphaFoldDB" id="A0A1G7A5L4"/>
<organism evidence="2 3">
    <name type="scientific">Dyadobacter soli</name>
    <dbReference type="NCBI Taxonomy" id="659014"/>
    <lineage>
        <taxon>Bacteria</taxon>
        <taxon>Pseudomonadati</taxon>
        <taxon>Bacteroidota</taxon>
        <taxon>Cytophagia</taxon>
        <taxon>Cytophagales</taxon>
        <taxon>Spirosomataceae</taxon>
        <taxon>Dyadobacter</taxon>
    </lineage>
</organism>
<gene>
    <name evidence="2" type="ORF">SAMN04487996_103338</name>
</gene>
<evidence type="ECO:0000313" key="3">
    <source>
        <dbReference type="Proteomes" id="UP000198748"/>
    </source>
</evidence>
<evidence type="ECO:0000256" key="1">
    <source>
        <dbReference type="SAM" id="Phobius"/>
    </source>
</evidence>
<keyword evidence="3" id="KW-1185">Reference proteome</keyword>
<name>A0A1G7A5L4_9BACT</name>
<dbReference type="EMBL" id="FNAN01000003">
    <property type="protein sequence ID" value="SDE09817.1"/>
    <property type="molecule type" value="Genomic_DNA"/>
</dbReference>
<accession>A0A1G7A5L4</accession>